<feature type="compositionally biased region" description="Low complexity" evidence="1">
    <location>
        <begin position="283"/>
        <end position="310"/>
    </location>
</feature>
<name>A0A388JQK3_CHABU</name>
<feature type="region of interest" description="Disordered" evidence="1">
    <location>
        <begin position="279"/>
        <end position="311"/>
    </location>
</feature>
<organism evidence="3 4">
    <name type="scientific">Chara braunii</name>
    <name type="common">Braun's stonewort</name>
    <dbReference type="NCBI Taxonomy" id="69332"/>
    <lineage>
        <taxon>Eukaryota</taxon>
        <taxon>Viridiplantae</taxon>
        <taxon>Streptophyta</taxon>
        <taxon>Charophyceae</taxon>
        <taxon>Charales</taxon>
        <taxon>Characeae</taxon>
        <taxon>Chara</taxon>
    </lineage>
</organism>
<dbReference type="EMBL" id="BFEA01000008">
    <property type="protein sequence ID" value="GBG60070.1"/>
    <property type="molecule type" value="Genomic_DNA"/>
</dbReference>
<dbReference type="SUPFAM" id="SSF56219">
    <property type="entry name" value="DNase I-like"/>
    <property type="match status" value="1"/>
</dbReference>
<sequence length="748" mass="84913">MQLQTIFVTAPKLPLKEKWLKERTVIFIFQEEAKDLTRGVKEDLIRAYEDGWTARRLFNPELRRGRVKFEGPNVVSYVAKAVEGANWLAQKGTITLNLRGKDYTVTLKPWMMKQELKEVKLREAETNFWIVALRVPLEAMYYVASAAEGLIGGVKFMHPPEADRSKPKLVNMKLDMEPQARFRVEDHLLIESPKGGVWKVEVATPFSDWCRNADVLFQAGVRWFKLDGIREQNRHELETLSLAQDVSGLLLLQLNASLPAEKNLQSRFMEDSLVVGWRSPSHSAQSAQSRGSGSRSSRRQSPAQGQRRGSIPVSDNLVITGDWNVSLDEAAREGSHTAGWKDACALLDLMMAKGLSDPYRSLNPDEAGYTWFSNVRKDNGGITRRRLDYFLVGRALQQAVTQVKQLSHPLSDHKPVVADLVTARSEERGRGYFKLNAKDLEDPGLKGWVANHMEAWQTTKGDFGSAAEWLDGGIAIISRVLSVSSRILARERNREEEQCKRSVEEAERRLEQHPISELVWAAEREKRMAAWEKLQIERQARWEENLKVKGIIVQDKLSKENFQRLLPSYCFHQVVQLTHPPPVISPEGILDYARLYYSDILMSRKPREDVLSDLSMELDMWEDTDATLVPAERLSLDRPVSIDELQHTLAVMAAGKCPGRDGLTVEFYRSCWDAVGPALVEVYNKVLTGEKLGDLMTFGVISVMFKKGDKSNIRNYRPISVLNVSYKLLAKTLALRLGRILPKLVEHD</sequence>
<dbReference type="GO" id="GO:0003824">
    <property type="term" value="F:catalytic activity"/>
    <property type="evidence" value="ECO:0007669"/>
    <property type="project" value="InterPro"/>
</dbReference>
<dbReference type="Proteomes" id="UP000265515">
    <property type="component" value="Unassembled WGS sequence"/>
</dbReference>
<protein>
    <recommendedName>
        <fullName evidence="2">Endonuclease/exonuclease/phosphatase domain-containing protein</fullName>
    </recommendedName>
</protein>
<evidence type="ECO:0000313" key="3">
    <source>
        <dbReference type="EMBL" id="GBG60070.1"/>
    </source>
</evidence>
<dbReference type="Gramene" id="GBG60070">
    <property type="protein sequence ID" value="GBG60070"/>
    <property type="gene ID" value="CBR_g401"/>
</dbReference>
<dbReference type="Pfam" id="PF03372">
    <property type="entry name" value="Exo_endo_phos"/>
    <property type="match status" value="1"/>
</dbReference>
<proteinExistence type="predicted"/>
<dbReference type="PANTHER" id="PTHR19446">
    <property type="entry name" value="REVERSE TRANSCRIPTASES"/>
    <property type="match status" value="1"/>
</dbReference>
<reference evidence="3 4" key="1">
    <citation type="journal article" date="2018" name="Cell">
        <title>The Chara Genome: Secondary Complexity and Implications for Plant Terrestrialization.</title>
        <authorList>
            <person name="Nishiyama T."/>
            <person name="Sakayama H."/>
            <person name="Vries J.D."/>
            <person name="Buschmann H."/>
            <person name="Saint-Marcoux D."/>
            <person name="Ullrich K.K."/>
            <person name="Haas F.B."/>
            <person name="Vanderstraeten L."/>
            <person name="Becker D."/>
            <person name="Lang D."/>
            <person name="Vosolsobe S."/>
            <person name="Rombauts S."/>
            <person name="Wilhelmsson P.K.I."/>
            <person name="Janitza P."/>
            <person name="Kern R."/>
            <person name="Heyl A."/>
            <person name="Rumpler F."/>
            <person name="Villalobos L.I.A.C."/>
            <person name="Clay J.M."/>
            <person name="Skokan R."/>
            <person name="Toyoda A."/>
            <person name="Suzuki Y."/>
            <person name="Kagoshima H."/>
            <person name="Schijlen E."/>
            <person name="Tajeshwar N."/>
            <person name="Catarino B."/>
            <person name="Hetherington A.J."/>
            <person name="Saltykova A."/>
            <person name="Bonnot C."/>
            <person name="Breuninger H."/>
            <person name="Symeonidi A."/>
            <person name="Radhakrishnan G.V."/>
            <person name="Van Nieuwerburgh F."/>
            <person name="Deforce D."/>
            <person name="Chang C."/>
            <person name="Karol K.G."/>
            <person name="Hedrich R."/>
            <person name="Ulvskov P."/>
            <person name="Glockner G."/>
            <person name="Delwiche C.F."/>
            <person name="Petrasek J."/>
            <person name="Van de Peer Y."/>
            <person name="Friml J."/>
            <person name="Beilby M."/>
            <person name="Dolan L."/>
            <person name="Kohara Y."/>
            <person name="Sugano S."/>
            <person name="Fujiyama A."/>
            <person name="Delaux P.-M."/>
            <person name="Quint M."/>
            <person name="TheiBen G."/>
            <person name="Hagemann M."/>
            <person name="Harholt J."/>
            <person name="Dunand C."/>
            <person name="Zachgo S."/>
            <person name="Langdale J."/>
            <person name="Maumus F."/>
            <person name="Straeten D.V.D."/>
            <person name="Gould S.B."/>
            <person name="Rensing S.A."/>
        </authorList>
    </citation>
    <scope>NUCLEOTIDE SEQUENCE [LARGE SCALE GENOMIC DNA]</scope>
    <source>
        <strain evidence="3 4">S276</strain>
    </source>
</reference>
<comment type="caution">
    <text evidence="3">The sequence shown here is derived from an EMBL/GenBank/DDBJ whole genome shotgun (WGS) entry which is preliminary data.</text>
</comment>
<dbReference type="Gene3D" id="3.60.10.10">
    <property type="entry name" value="Endonuclease/exonuclease/phosphatase"/>
    <property type="match status" value="1"/>
</dbReference>
<feature type="domain" description="Endonuclease/exonuclease/phosphatase" evidence="2">
    <location>
        <begin position="299"/>
        <end position="413"/>
    </location>
</feature>
<accession>A0A388JQK3</accession>
<evidence type="ECO:0000256" key="1">
    <source>
        <dbReference type="SAM" id="MobiDB-lite"/>
    </source>
</evidence>
<dbReference type="AlphaFoldDB" id="A0A388JQK3"/>
<dbReference type="InterPro" id="IPR036691">
    <property type="entry name" value="Endo/exonu/phosph_ase_sf"/>
</dbReference>
<dbReference type="InterPro" id="IPR005135">
    <property type="entry name" value="Endo/exonuclease/phosphatase"/>
</dbReference>
<evidence type="ECO:0000313" key="4">
    <source>
        <dbReference type="Proteomes" id="UP000265515"/>
    </source>
</evidence>
<keyword evidence="4" id="KW-1185">Reference proteome</keyword>
<gene>
    <name evidence="3" type="ORF">CBR_g401</name>
</gene>
<dbReference type="OrthoDB" id="416119at2759"/>
<evidence type="ECO:0000259" key="2">
    <source>
        <dbReference type="Pfam" id="PF03372"/>
    </source>
</evidence>